<protein>
    <submittedName>
        <fullName evidence="3">Uncharacterized protein</fullName>
    </submittedName>
</protein>
<evidence type="ECO:0000256" key="2">
    <source>
        <dbReference type="SAM" id="SignalP"/>
    </source>
</evidence>
<name>A0ABN9Q6L5_9DINO</name>
<dbReference type="Proteomes" id="UP001189429">
    <property type="component" value="Unassembled WGS sequence"/>
</dbReference>
<dbReference type="EMBL" id="CAUYUJ010002281">
    <property type="protein sequence ID" value="CAK0800053.1"/>
    <property type="molecule type" value="Genomic_DNA"/>
</dbReference>
<keyword evidence="4" id="KW-1185">Reference proteome</keyword>
<accession>A0ABN9Q6L5</accession>
<comment type="caution">
    <text evidence="3">The sequence shown here is derived from an EMBL/GenBank/DDBJ whole genome shotgun (WGS) entry which is preliminary data.</text>
</comment>
<feature type="chain" id="PRO_5046655588" evidence="2">
    <location>
        <begin position="21"/>
        <end position="319"/>
    </location>
</feature>
<evidence type="ECO:0000313" key="4">
    <source>
        <dbReference type="Proteomes" id="UP001189429"/>
    </source>
</evidence>
<feature type="region of interest" description="Disordered" evidence="1">
    <location>
        <begin position="21"/>
        <end position="50"/>
    </location>
</feature>
<gene>
    <name evidence="3" type="ORF">PCOR1329_LOCUS8330</name>
</gene>
<organism evidence="3 4">
    <name type="scientific">Prorocentrum cordatum</name>
    <dbReference type="NCBI Taxonomy" id="2364126"/>
    <lineage>
        <taxon>Eukaryota</taxon>
        <taxon>Sar</taxon>
        <taxon>Alveolata</taxon>
        <taxon>Dinophyceae</taxon>
        <taxon>Prorocentrales</taxon>
        <taxon>Prorocentraceae</taxon>
        <taxon>Prorocentrum</taxon>
    </lineage>
</organism>
<sequence>MEGRHLSVTGLLIVLKRASANPEVESDKPDDGLLNDGAFSRGASPGPGRFANDTSYLEARLAESGAGGLGSPGAAFGTEVRSRVCRTPLCRGAIDELRALLAPCPGGAGDRGRAARLVRALRDTSGSCARVLLGEAEPYTVQADAVVQGINTISNEDRWRPCADTCSKASPTRSTSRGGPRGRTDLSRAAAAFGYASQVTGPGYSTADLRVSVQVQPAAVGAGVPAPHLGSLDDAPVTQKSMAYVPVGLEGSPCSGCTVPNLQMLSVQPAWNASDVDPASEIHVTFQDFVEKVPHRGARIRVFPTALRSLCERPDTQFL</sequence>
<keyword evidence="2" id="KW-0732">Signal</keyword>
<evidence type="ECO:0000256" key="1">
    <source>
        <dbReference type="SAM" id="MobiDB-lite"/>
    </source>
</evidence>
<proteinExistence type="predicted"/>
<feature type="non-terminal residue" evidence="3">
    <location>
        <position position="319"/>
    </location>
</feature>
<evidence type="ECO:0000313" key="3">
    <source>
        <dbReference type="EMBL" id="CAK0800053.1"/>
    </source>
</evidence>
<feature type="region of interest" description="Disordered" evidence="1">
    <location>
        <begin position="165"/>
        <end position="184"/>
    </location>
</feature>
<feature type="signal peptide" evidence="2">
    <location>
        <begin position="1"/>
        <end position="20"/>
    </location>
</feature>
<reference evidence="3" key="1">
    <citation type="submission" date="2023-10" db="EMBL/GenBank/DDBJ databases">
        <authorList>
            <person name="Chen Y."/>
            <person name="Shah S."/>
            <person name="Dougan E. K."/>
            <person name="Thang M."/>
            <person name="Chan C."/>
        </authorList>
    </citation>
    <scope>NUCLEOTIDE SEQUENCE [LARGE SCALE GENOMIC DNA]</scope>
</reference>